<organism evidence="1">
    <name type="scientific">Rhizophora mucronata</name>
    <name type="common">Asiatic mangrove</name>
    <dbReference type="NCBI Taxonomy" id="61149"/>
    <lineage>
        <taxon>Eukaryota</taxon>
        <taxon>Viridiplantae</taxon>
        <taxon>Streptophyta</taxon>
        <taxon>Embryophyta</taxon>
        <taxon>Tracheophyta</taxon>
        <taxon>Spermatophyta</taxon>
        <taxon>Magnoliopsida</taxon>
        <taxon>eudicotyledons</taxon>
        <taxon>Gunneridae</taxon>
        <taxon>Pentapetalae</taxon>
        <taxon>rosids</taxon>
        <taxon>fabids</taxon>
        <taxon>Malpighiales</taxon>
        <taxon>Rhizophoraceae</taxon>
        <taxon>Rhizophora</taxon>
    </lineage>
</organism>
<dbReference type="EMBL" id="GGEC01038986">
    <property type="protein sequence ID" value="MBX19470.1"/>
    <property type="molecule type" value="Transcribed_RNA"/>
</dbReference>
<protein>
    <submittedName>
        <fullName evidence="1">Uncharacterized protein</fullName>
    </submittedName>
</protein>
<proteinExistence type="predicted"/>
<reference evidence="1" key="1">
    <citation type="submission" date="2018-02" db="EMBL/GenBank/DDBJ databases">
        <title>Rhizophora mucronata_Transcriptome.</title>
        <authorList>
            <person name="Meera S.P."/>
            <person name="Sreeshan A."/>
            <person name="Augustine A."/>
        </authorList>
    </citation>
    <scope>NUCLEOTIDE SEQUENCE</scope>
    <source>
        <tissue evidence="1">Leaf</tissue>
    </source>
</reference>
<name>A0A2P2LND6_RHIMU</name>
<dbReference type="AlphaFoldDB" id="A0A2P2LND6"/>
<evidence type="ECO:0000313" key="1">
    <source>
        <dbReference type="EMBL" id="MBX19470.1"/>
    </source>
</evidence>
<accession>A0A2P2LND6</accession>
<sequence length="50" mass="5474">MGLGVQDLQEQIGGIDHTKSLGLSFNKLCSLLGYGATFQDLSFLKQFKII</sequence>